<reference evidence="2 3" key="1">
    <citation type="journal article" date="2024" name="J Genomics">
        <title>Draft genome sequencing and assembly of Favolaschia claudopus CIRM-BRFM 2984 isolated from oak limbs.</title>
        <authorList>
            <person name="Navarro D."/>
            <person name="Drula E."/>
            <person name="Chaduli D."/>
            <person name="Cazenave R."/>
            <person name="Ahrendt S."/>
            <person name="Wang J."/>
            <person name="Lipzen A."/>
            <person name="Daum C."/>
            <person name="Barry K."/>
            <person name="Grigoriev I.V."/>
            <person name="Favel A."/>
            <person name="Rosso M.N."/>
            <person name="Martin F."/>
        </authorList>
    </citation>
    <scope>NUCLEOTIDE SEQUENCE [LARGE SCALE GENOMIC DNA]</scope>
    <source>
        <strain evidence="2 3">CIRM-BRFM 2984</strain>
    </source>
</reference>
<dbReference type="InterPro" id="IPR003615">
    <property type="entry name" value="HNH_nuc"/>
</dbReference>
<name>A0AAV9ZMZ0_9AGAR</name>
<dbReference type="AlphaFoldDB" id="A0AAV9ZMZ0"/>
<evidence type="ECO:0000313" key="2">
    <source>
        <dbReference type="EMBL" id="KAK6987855.1"/>
    </source>
</evidence>
<dbReference type="Pfam" id="PF13391">
    <property type="entry name" value="HNH_2"/>
    <property type="match status" value="1"/>
</dbReference>
<sequence length="406" mass="43979">MTTPNLFPQLGGPPPLTEPILPKHLPCEVPRIVSAYAIALDAELAAVEDYVRCQTQPKAVRDVAARHVVTSRVVGFLFSALLNMEHCLGITPIHRIATEVTSASNHTEIYAVGTRYIDHLICSFRTNTSATRPPSTHPSRPSMTELEDMLVDAIKTSAADHSSARTRALARDAFHCMVTNTINAHSFYKHDAIKKLQSQTGAAVRLIQTCHIFNESVLQNIEVDAEFPQEPRRQRAAGAMGILKMFGLTEVVKRLTSFASADVASASGVHDLSNILSLSTELHSAFDELKLAFEPVSGKQNTYDIIFAYPQAALGLFGLKNRITLTNFADPSKFKEPAGGLLELPLPSSELLALHAVCARVAHMSGAAQALDDLDRDLEDTQVLAKDGGSANLLHMMLSPLVSATA</sequence>
<protein>
    <recommendedName>
        <fullName evidence="1">HNH nuclease domain-containing protein</fullName>
    </recommendedName>
</protein>
<evidence type="ECO:0000259" key="1">
    <source>
        <dbReference type="Pfam" id="PF13391"/>
    </source>
</evidence>
<accession>A0AAV9ZMZ0</accession>
<dbReference type="Proteomes" id="UP001362999">
    <property type="component" value="Unassembled WGS sequence"/>
</dbReference>
<gene>
    <name evidence="2" type="ORF">R3P38DRAFT_3099115</name>
</gene>
<feature type="domain" description="HNH nuclease" evidence="1">
    <location>
        <begin position="176"/>
        <end position="294"/>
    </location>
</feature>
<keyword evidence="3" id="KW-1185">Reference proteome</keyword>
<dbReference type="EMBL" id="JAWWNJ010000128">
    <property type="protein sequence ID" value="KAK6987855.1"/>
    <property type="molecule type" value="Genomic_DNA"/>
</dbReference>
<organism evidence="2 3">
    <name type="scientific">Favolaschia claudopus</name>
    <dbReference type="NCBI Taxonomy" id="2862362"/>
    <lineage>
        <taxon>Eukaryota</taxon>
        <taxon>Fungi</taxon>
        <taxon>Dikarya</taxon>
        <taxon>Basidiomycota</taxon>
        <taxon>Agaricomycotina</taxon>
        <taxon>Agaricomycetes</taxon>
        <taxon>Agaricomycetidae</taxon>
        <taxon>Agaricales</taxon>
        <taxon>Marasmiineae</taxon>
        <taxon>Mycenaceae</taxon>
        <taxon>Favolaschia</taxon>
    </lineage>
</organism>
<evidence type="ECO:0000313" key="3">
    <source>
        <dbReference type="Proteomes" id="UP001362999"/>
    </source>
</evidence>
<comment type="caution">
    <text evidence="2">The sequence shown here is derived from an EMBL/GenBank/DDBJ whole genome shotgun (WGS) entry which is preliminary data.</text>
</comment>
<proteinExistence type="predicted"/>